<feature type="region of interest" description="Disordered" evidence="1">
    <location>
        <begin position="1"/>
        <end position="39"/>
    </location>
</feature>
<reference evidence="2" key="1">
    <citation type="submission" date="2023-02" db="EMBL/GenBank/DDBJ databases">
        <title>Nocardiopsis ansamitocini NBRC 112285.</title>
        <authorList>
            <person name="Ichikawa N."/>
            <person name="Sato H."/>
            <person name="Tonouchi N."/>
        </authorList>
    </citation>
    <scope>NUCLEOTIDE SEQUENCE</scope>
    <source>
        <strain evidence="2">NBRC 112285</strain>
    </source>
</reference>
<dbReference type="AlphaFoldDB" id="A0A9W6UHL5"/>
<proteinExistence type="predicted"/>
<evidence type="ECO:0000313" key="2">
    <source>
        <dbReference type="EMBL" id="GLU48991.1"/>
    </source>
</evidence>
<dbReference type="RefSeq" id="WP_285760448.1">
    <property type="nucleotide sequence ID" value="NZ_BSQG01000005.1"/>
</dbReference>
<name>A0A9W6UHL5_9ACTN</name>
<gene>
    <name evidence="2" type="ORF">Nans01_33420</name>
</gene>
<feature type="compositionally biased region" description="Polar residues" evidence="1">
    <location>
        <begin position="1"/>
        <end position="10"/>
    </location>
</feature>
<keyword evidence="3" id="KW-1185">Reference proteome</keyword>
<sequence length="69" mass="7531">MPLLQQNAESTARGVLVHQRPRERPGDPSLEPSGPASADVPVTIVETQAARPWWTWPIPGLRNPPTSVL</sequence>
<dbReference type="Proteomes" id="UP001165092">
    <property type="component" value="Unassembled WGS sequence"/>
</dbReference>
<comment type="caution">
    <text evidence="2">The sequence shown here is derived from an EMBL/GenBank/DDBJ whole genome shotgun (WGS) entry which is preliminary data.</text>
</comment>
<evidence type="ECO:0000256" key="1">
    <source>
        <dbReference type="SAM" id="MobiDB-lite"/>
    </source>
</evidence>
<organism evidence="2 3">
    <name type="scientific">Nocardiopsis ansamitocini</name>
    <dbReference type="NCBI Taxonomy" id="1670832"/>
    <lineage>
        <taxon>Bacteria</taxon>
        <taxon>Bacillati</taxon>
        <taxon>Actinomycetota</taxon>
        <taxon>Actinomycetes</taxon>
        <taxon>Streptosporangiales</taxon>
        <taxon>Nocardiopsidaceae</taxon>
        <taxon>Nocardiopsis</taxon>
    </lineage>
</organism>
<dbReference type="EMBL" id="BSQG01000005">
    <property type="protein sequence ID" value="GLU48991.1"/>
    <property type="molecule type" value="Genomic_DNA"/>
</dbReference>
<accession>A0A9W6UHL5</accession>
<protein>
    <submittedName>
        <fullName evidence="2">Uncharacterized protein</fullName>
    </submittedName>
</protein>
<evidence type="ECO:0000313" key="3">
    <source>
        <dbReference type="Proteomes" id="UP001165092"/>
    </source>
</evidence>